<proteinExistence type="predicted"/>
<dbReference type="Proteomes" id="UP000631670">
    <property type="component" value="Unassembled WGS sequence"/>
</dbReference>
<name>A0ABR9HWX2_9PSEU</name>
<dbReference type="EMBL" id="JADBEG010000001">
    <property type="protein sequence ID" value="MBE1495398.1"/>
    <property type="molecule type" value="Genomic_DNA"/>
</dbReference>
<accession>A0ABR9HWX2</accession>
<protein>
    <submittedName>
        <fullName evidence="1">Zn-dependent alcohol dehydrogenase</fullName>
    </submittedName>
</protein>
<comment type="caution">
    <text evidence="1">The sequence shown here is derived from an EMBL/GenBank/DDBJ whole genome shotgun (WGS) entry which is preliminary data.</text>
</comment>
<sequence length="31" mass="3591">MTTRYRLEDINQGYGDLREGRNIRGVLVHAS</sequence>
<organism evidence="1 2">
    <name type="scientific">Amycolatopsis lexingtonensis</name>
    <dbReference type="NCBI Taxonomy" id="218822"/>
    <lineage>
        <taxon>Bacteria</taxon>
        <taxon>Bacillati</taxon>
        <taxon>Actinomycetota</taxon>
        <taxon>Actinomycetes</taxon>
        <taxon>Pseudonocardiales</taxon>
        <taxon>Pseudonocardiaceae</taxon>
        <taxon>Amycolatopsis</taxon>
    </lineage>
</organism>
<evidence type="ECO:0000313" key="2">
    <source>
        <dbReference type="Proteomes" id="UP000631670"/>
    </source>
</evidence>
<gene>
    <name evidence="1" type="ORF">H4696_002498</name>
</gene>
<reference evidence="1 2" key="1">
    <citation type="submission" date="2020-10" db="EMBL/GenBank/DDBJ databases">
        <title>Sequencing the genomes of 1000 actinobacteria strains.</title>
        <authorList>
            <person name="Klenk H.-P."/>
        </authorList>
    </citation>
    <scope>NUCLEOTIDE SEQUENCE [LARGE SCALE GENOMIC DNA]</scope>
    <source>
        <strain evidence="1 2">DSM 44653</strain>
    </source>
</reference>
<keyword evidence="2" id="KW-1185">Reference proteome</keyword>
<evidence type="ECO:0000313" key="1">
    <source>
        <dbReference type="EMBL" id="MBE1495398.1"/>
    </source>
</evidence>